<comment type="caution">
    <text evidence="2">The sequence shown here is derived from an EMBL/GenBank/DDBJ whole genome shotgun (WGS) entry which is preliminary data.</text>
</comment>
<feature type="compositionally biased region" description="Polar residues" evidence="1">
    <location>
        <begin position="11"/>
        <end position="25"/>
    </location>
</feature>
<protein>
    <submittedName>
        <fullName evidence="2">Uncharacterized protein</fullName>
    </submittedName>
</protein>
<evidence type="ECO:0000256" key="1">
    <source>
        <dbReference type="SAM" id="MobiDB-lite"/>
    </source>
</evidence>
<dbReference type="EMBL" id="JAHRIQ010049198">
    <property type="protein sequence ID" value="MEQ2237557.1"/>
    <property type="molecule type" value="Genomic_DNA"/>
</dbReference>
<accession>A0ABV0TXA1</accession>
<evidence type="ECO:0000313" key="2">
    <source>
        <dbReference type="EMBL" id="MEQ2237557.1"/>
    </source>
</evidence>
<sequence>MARKQRKESINLVTSTQEAHGNSETAAEIHRKTLLKENHQKYQLQFSTIHINQQPCAERCTKCVRGKLIPITHHHPHHETWWWEHQRGWFCSTEIKIFGKTDGANHKTVLLEKMVDAAKDLRRLSAGQ</sequence>
<gene>
    <name evidence="2" type="ORF">ILYODFUR_024255</name>
</gene>
<feature type="region of interest" description="Disordered" evidence="1">
    <location>
        <begin position="1"/>
        <end position="25"/>
    </location>
</feature>
<organism evidence="2 3">
    <name type="scientific">Ilyodon furcidens</name>
    <name type="common">goldbreast splitfin</name>
    <dbReference type="NCBI Taxonomy" id="33524"/>
    <lineage>
        <taxon>Eukaryota</taxon>
        <taxon>Metazoa</taxon>
        <taxon>Chordata</taxon>
        <taxon>Craniata</taxon>
        <taxon>Vertebrata</taxon>
        <taxon>Euteleostomi</taxon>
        <taxon>Actinopterygii</taxon>
        <taxon>Neopterygii</taxon>
        <taxon>Teleostei</taxon>
        <taxon>Neoteleostei</taxon>
        <taxon>Acanthomorphata</taxon>
        <taxon>Ovalentaria</taxon>
        <taxon>Atherinomorphae</taxon>
        <taxon>Cyprinodontiformes</taxon>
        <taxon>Goodeidae</taxon>
        <taxon>Ilyodon</taxon>
    </lineage>
</organism>
<dbReference type="Proteomes" id="UP001482620">
    <property type="component" value="Unassembled WGS sequence"/>
</dbReference>
<reference evidence="2 3" key="1">
    <citation type="submission" date="2021-06" db="EMBL/GenBank/DDBJ databases">
        <authorList>
            <person name="Palmer J.M."/>
        </authorList>
    </citation>
    <scope>NUCLEOTIDE SEQUENCE [LARGE SCALE GENOMIC DNA]</scope>
    <source>
        <strain evidence="3">if_2019</strain>
        <tissue evidence="2">Muscle</tissue>
    </source>
</reference>
<evidence type="ECO:0000313" key="3">
    <source>
        <dbReference type="Proteomes" id="UP001482620"/>
    </source>
</evidence>
<keyword evidence="3" id="KW-1185">Reference proteome</keyword>
<proteinExistence type="predicted"/>
<name>A0ABV0TXA1_9TELE</name>